<dbReference type="STRING" id="1118060.GCA_000311845_01904"/>
<evidence type="ECO:0000259" key="3">
    <source>
        <dbReference type="SMART" id="SM00642"/>
    </source>
</evidence>
<evidence type="ECO:0000313" key="5">
    <source>
        <dbReference type="Proteomes" id="UP000196560"/>
    </source>
</evidence>
<dbReference type="GO" id="GO:0005975">
    <property type="term" value="P:carbohydrate metabolic process"/>
    <property type="evidence" value="ECO:0007669"/>
    <property type="project" value="InterPro"/>
</dbReference>
<proteinExistence type="predicted"/>
<dbReference type="RefSeq" id="WP_087186691.1">
    <property type="nucleotide sequence ID" value="NZ_NFHO01000008.1"/>
</dbReference>
<dbReference type="Gene3D" id="3.20.20.80">
    <property type="entry name" value="Glycosidases"/>
    <property type="match status" value="1"/>
</dbReference>
<evidence type="ECO:0000256" key="1">
    <source>
        <dbReference type="ARBA" id="ARBA00022801"/>
    </source>
</evidence>
<dbReference type="GO" id="GO:0016798">
    <property type="term" value="F:hydrolase activity, acting on glycosyl bonds"/>
    <property type="evidence" value="ECO:0007669"/>
    <property type="project" value="UniProtKB-KW"/>
</dbReference>
<evidence type="ECO:0000256" key="2">
    <source>
        <dbReference type="ARBA" id="ARBA00023295"/>
    </source>
</evidence>
<keyword evidence="2" id="KW-0326">Glycosidase</keyword>
<dbReference type="InterPro" id="IPR017853">
    <property type="entry name" value="GH"/>
</dbReference>
<gene>
    <name evidence="4" type="ORF">B5G21_07625</name>
</gene>
<dbReference type="AlphaFoldDB" id="A0A1Y3U0M4"/>
<organism evidence="4 5">
    <name type="scientific">Enorma massiliensis</name>
    <dbReference type="NCBI Taxonomy" id="1472761"/>
    <lineage>
        <taxon>Bacteria</taxon>
        <taxon>Bacillati</taxon>
        <taxon>Actinomycetota</taxon>
        <taxon>Coriobacteriia</taxon>
        <taxon>Coriobacteriales</taxon>
        <taxon>Coriobacteriaceae</taxon>
        <taxon>Enorma</taxon>
    </lineage>
</organism>
<dbReference type="SMART" id="SM00642">
    <property type="entry name" value="Aamy"/>
    <property type="match status" value="1"/>
</dbReference>
<name>A0A1Y3U0M4_9ACTN</name>
<dbReference type="Proteomes" id="UP000196560">
    <property type="component" value="Unassembled WGS sequence"/>
</dbReference>
<feature type="domain" description="Glycosyl hydrolase family 13 catalytic" evidence="3">
    <location>
        <begin position="10"/>
        <end position="365"/>
    </location>
</feature>
<dbReference type="SUPFAM" id="SSF51445">
    <property type="entry name" value="(Trans)glycosidases"/>
    <property type="match status" value="1"/>
</dbReference>
<dbReference type="PANTHER" id="PTHR10357:SF210">
    <property type="entry name" value="MALTODEXTRIN GLUCOSIDASE"/>
    <property type="match status" value="1"/>
</dbReference>
<dbReference type="Pfam" id="PF00128">
    <property type="entry name" value="Alpha-amylase"/>
    <property type="match status" value="1"/>
</dbReference>
<dbReference type="EMBL" id="NFHO01000008">
    <property type="protein sequence ID" value="OUN42323.1"/>
    <property type="molecule type" value="Genomic_DNA"/>
</dbReference>
<dbReference type="InterPro" id="IPR006047">
    <property type="entry name" value="GH13_cat_dom"/>
</dbReference>
<reference evidence="5" key="1">
    <citation type="submission" date="2017-04" db="EMBL/GenBank/DDBJ databases">
        <title>Function of individual gut microbiota members based on whole genome sequencing of pure cultures obtained from chicken caecum.</title>
        <authorList>
            <person name="Medvecky M."/>
            <person name="Cejkova D."/>
            <person name="Polansky O."/>
            <person name="Karasova D."/>
            <person name="Kubasova T."/>
            <person name="Cizek A."/>
            <person name="Rychlik I."/>
        </authorList>
    </citation>
    <scope>NUCLEOTIDE SEQUENCE [LARGE SCALE GENOMIC DNA]</scope>
    <source>
        <strain evidence="5">An70</strain>
    </source>
</reference>
<dbReference type="eggNOG" id="COG0366">
    <property type="taxonomic scope" value="Bacteria"/>
</dbReference>
<protein>
    <submittedName>
        <fullName evidence="4">Maltodextrin glucosidase</fullName>
    </submittedName>
</protein>
<dbReference type="CDD" id="cd11353">
    <property type="entry name" value="AmyAc_euk_bac_CMD_like"/>
    <property type="match status" value="1"/>
</dbReference>
<keyword evidence="1" id="KW-0378">Hydrolase</keyword>
<comment type="caution">
    <text evidence="4">The sequence shown here is derived from an EMBL/GenBank/DDBJ whole genome shotgun (WGS) entry which is preliminary data.</text>
</comment>
<evidence type="ECO:0000313" key="4">
    <source>
        <dbReference type="EMBL" id="OUN42323.1"/>
    </source>
</evidence>
<dbReference type="PANTHER" id="PTHR10357">
    <property type="entry name" value="ALPHA-AMYLASE FAMILY MEMBER"/>
    <property type="match status" value="1"/>
</dbReference>
<keyword evidence="5" id="KW-1185">Reference proteome</keyword>
<accession>A0A1Y3U0M4</accession>
<sequence>MWAYESTFYQIYPLGFCGAPRENDGVCVSRIGRVASWASYLEELGVGAVLLNPVFESSAHGYDTRDLTTVDCRLGTNDDLAAVVAELHAHGIRVALDAVFNHVGREFWAFRDVREHGWDSAYRDWFITNFDGDSAYGDGFWYEGWEGHFELVKLNLRNPQVVDHLIQCVRTWREEFGIDGLRLDVAYSLDHDFIRRLREVANELSATPVAGGVPGDASFVLIGETLHGDYSQIVNDSMLHSCTNYECYKGLYSSFNSHNMFEIAHSLHRQFGGDPWCIYRGLHLLSFADNHDVSRLASILSDPGCIRPAYGLLFGMPGIPCVYYGSEWGQEGQKGGGDDWALRPAFDEPAPNELTAWVGRLIGARTGRDERGALTPGARALCYGSYRNVQIASEQLLFERVAEGWDGQPGERVLVAVNASGQPASVQAGELNGSFCDLLADGASAAGAVALNGALELAPYETRYLLAC</sequence>